<feature type="region of interest" description="Disordered" evidence="1">
    <location>
        <begin position="183"/>
        <end position="220"/>
    </location>
</feature>
<keyword evidence="4" id="KW-1185">Reference proteome</keyword>
<accession>A0A9W8BJZ6</accession>
<keyword evidence="2" id="KW-0472">Membrane</keyword>
<gene>
    <name evidence="3" type="ORF">H4R26_002450</name>
</gene>
<evidence type="ECO:0000313" key="3">
    <source>
        <dbReference type="EMBL" id="KAJ2004556.1"/>
    </source>
</evidence>
<sequence length="516" mass="56412">MSASDHSSIPSVDSFASDDQIEVAPIDADVSVSALRLVKSAEVAVEIEPHPQRDQILSMPNVKLHLHSVTSKQRGYVDLYAESYSDSEASLADEDASDQGESSPIEAVVLKFERSTPRLPALRVGAARLGEMVYAHRRVNFKQEEADSSGFDDNESIENPDHFPVKRGVTIKSTRKPRAAAAAAAIEPEEDRPPQSLTRAVSKRQPAEQPDNLTTSCAPSVTSGKAYSAFSLNLVESAIARGMQEDEEFNGLLAPGAYADEKQRAKADGTRLQRLAHAWKGDRQERESKLFKPVVFDPARKRTPGRFVPGTDTFDLDDDTEKAIMSKFPFCCCAARYCVAVGFVAVLVAAILGFFVWPRVPSISISSLSALEPAKVTYDEAGSLFGLHMPLRINYEIHSGNFYPLQISRVHVTGFDGVTGNKIIDTTLSHIKVAPQRLQFHSESTNLRYLTSDMADPALTDLFGKCAPKSARVPGRGIEGSPGALTIRFQLRVDVSNLGWLKQPIVTLNQNVECPE</sequence>
<keyword evidence="2" id="KW-0812">Transmembrane</keyword>
<feature type="transmembrane region" description="Helical" evidence="2">
    <location>
        <begin position="334"/>
        <end position="357"/>
    </location>
</feature>
<feature type="compositionally biased region" description="Polar residues" evidence="1">
    <location>
        <begin position="211"/>
        <end position="220"/>
    </location>
</feature>
<dbReference type="OrthoDB" id="5582002at2759"/>
<name>A0A9W8BJZ6_9FUNG</name>
<comment type="caution">
    <text evidence="3">The sequence shown here is derived from an EMBL/GenBank/DDBJ whole genome shotgun (WGS) entry which is preliminary data.</text>
</comment>
<evidence type="ECO:0000256" key="2">
    <source>
        <dbReference type="SAM" id="Phobius"/>
    </source>
</evidence>
<proteinExistence type="predicted"/>
<dbReference type="Proteomes" id="UP001150907">
    <property type="component" value="Unassembled WGS sequence"/>
</dbReference>
<dbReference type="AlphaFoldDB" id="A0A9W8BJZ6"/>
<evidence type="ECO:0000313" key="4">
    <source>
        <dbReference type="Proteomes" id="UP001150907"/>
    </source>
</evidence>
<reference evidence="3" key="1">
    <citation type="submission" date="2022-07" db="EMBL/GenBank/DDBJ databases">
        <title>Phylogenomic reconstructions and comparative analyses of Kickxellomycotina fungi.</title>
        <authorList>
            <person name="Reynolds N.K."/>
            <person name="Stajich J.E."/>
            <person name="Barry K."/>
            <person name="Grigoriev I.V."/>
            <person name="Crous P."/>
            <person name="Smith M.E."/>
        </authorList>
    </citation>
    <scope>NUCLEOTIDE SEQUENCE</scope>
    <source>
        <strain evidence="3">IMI 214461</strain>
    </source>
</reference>
<organism evidence="3 4">
    <name type="scientific">Coemansia thaxteri</name>
    <dbReference type="NCBI Taxonomy" id="2663907"/>
    <lineage>
        <taxon>Eukaryota</taxon>
        <taxon>Fungi</taxon>
        <taxon>Fungi incertae sedis</taxon>
        <taxon>Zoopagomycota</taxon>
        <taxon>Kickxellomycotina</taxon>
        <taxon>Kickxellomycetes</taxon>
        <taxon>Kickxellales</taxon>
        <taxon>Kickxellaceae</taxon>
        <taxon>Coemansia</taxon>
    </lineage>
</organism>
<protein>
    <submittedName>
        <fullName evidence="3">Uncharacterized protein</fullName>
    </submittedName>
</protein>
<dbReference type="EMBL" id="JANBQF010000148">
    <property type="protein sequence ID" value="KAJ2004556.1"/>
    <property type="molecule type" value="Genomic_DNA"/>
</dbReference>
<evidence type="ECO:0000256" key="1">
    <source>
        <dbReference type="SAM" id="MobiDB-lite"/>
    </source>
</evidence>
<keyword evidence="2" id="KW-1133">Transmembrane helix</keyword>